<dbReference type="InterPro" id="IPR054722">
    <property type="entry name" value="PolX-like_BBD"/>
</dbReference>
<dbReference type="GeneID" id="18841771"/>
<evidence type="ECO:0000313" key="3">
    <source>
        <dbReference type="Proteomes" id="UP000053319"/>
    </source>
</evidence>
<dbReference type="AlphaFoldDB" id="R7SPW5"/>
<dbReference type="OrthoDB" id="3251181at2759"/>
<proteinExistence type="predicted"/>
<gene>
    <name evidence="2" type="ORF">DICSQDRAFT_32459</name>
</gene>
<dbReference type="EMBL" id="JH719458">
    <property type="protein sequence ID" value="EJF57027.1"/>
    <property type="molecule type" value="Genomic_DNA"/>
</dbReference>
<dbReference type="HOGENOM" id="CLU_158358_1_0_1"/>
<sequence>ISPYRDEFVSYHELQPPRPITAADGRIFLAIGEGQVRKKLPNGDTSTVVTLERVLHAPDIAFSLVSIPQADKAGYSAVFEQGECRL</sequence>
<accession>R7SPW5</accession>
<organism evidence="2 3">
    <name type="scientific">Dichomitus squalens (strain LYAD-421)</name>
    <name type="common">Western red white-rot fungus</name>
    <dbReference type="NCBI Taxonomy" id="732165"/>
    <lineage>
        <taxon>Eukaryota</taxon>
        <taxon>Fungi</taxon>
        <taxon>Dikarya</taxon>
        <taxon>Basidiomycota</taxon>
        <taxon>Agaricomycotina</taxon>
        <taxon>Agaricomycetes</taxon>
        <taxon>Polyporales</taxon>
        <taxon>Polyporaceae</taxon>
        <taxon>Dichomitus</taxon>
    </lineage>
</organism>
<dbReference type="RefSeq" id="XP_007370193.1">
    <property type="nucleotide sequence ID" value="XM_007370131.1"/>
</dbReference>
<dbReference type="OMA" id="HAPDIAF"/>
<name>R7SPW5_DICSQ</name>
<dbReference type="KEGG" id="dsq:DICSQDRAFT_32459"/>
<dbReference type="Proteomes" id="UP000053319">
    <property type="component" value="Unassembled WGS sequence"/>
</dbReference>
<feature type="non-terminal residue" evidence="2">
    <location>
        <position position="1"/>
    </location>
</feature>
<evidence type="ECO:0000313" key="2">
    <source>
        <dbReference type="EMBL" id="EJF57027.1"/>
    </source>
</evidence>
<reference evidence="2 3" key="1">
    <citation type="journal article" date="2012" name="Science">
        <title>The Paleozoic origin of enzymatic lignin decomposition reconstructed from 31 fungal genomes.</title>
        <authorList>
            <person name="Floudas D."/>
            <person name="Binder M."/>
            <person name="Riley R."/>
            <person name="Barry K."/>
            <person name="Blanchette R.A."/>
            <person name="Henrissat B."/>
            <person name="Martinez A.T."/>
            <person name="Otillar R."/>
            <person name="Spatafora J.W."/>
            <person name="Yadav J.S."/>
            <person name="Aerts A."/>
            <person name="Benoit I."/>
            <person name="Boyd A."/>
            <person name="Carlson A."/>
            <person name="Copeland A."/>
            <person name="Coutinho P.M."/>
            <person name="de Vries R.P."/>
            <person name="Ferreira P."/>
            <person name="Findley K."/>
            <person name="Foster B."/>
            <person name="Gaskell J."/>
            <person name="Glotzer D."/>
            <person name="Gorecki P."/>
            <person name="Heitman J."/>
            <person name="Hesse C."/>
            <person name="Hori C."/>
            <person name="Igarashi K."/>
            <person name="Jurgens J.A."/>
            <person name="Kallen N."/>
            <person name="Kersten P."/>
            <person name="Kohler A."/>
            <person name="Kuees U."/>
            <person name="Kumar T.K.A."/>
            <person name="Kuo A."/>
            <person name="LaButti K."/>
            <person name="Larrondo L.F."/>
            <person name="Lindquist E."/>
            <person name="Ling A."/>
            <person name="Lombard V."/>
            <person name="Lucas S."/>
            <person name="Lundell T."/>
            <person name="Martin R."/>
            <person name="McLaughlin D.J."/>
            <person name="Morgenstern I."/>
            <person name="Morin E."/>
            <person name="Murat C."/>
            <person name="Nagy L.G."/>
            <person name="Nolan M."/>
            <person name="Ohm R.A."/>
            <person name="Patyshakuliyeva A."/>
            <person name="Rokas A."/>
            <person name="Ruiz-Duenas F.J."/>
            <person name="Sabat G."/>
            <person name="Salamov A."/>
            <person name="Samejima M."/>
            <person name="Schmutz J."/>
            <person name="Slot J.C."/>
            <person name="St John F."/>
            <person name="Stenlid J."/>
            <person name="Sun H."/>
            <person name="Sun S."/>
            <person name="Syed K."/>
            <person name="Tsang A."/>
            <person name="Wiebenga A."/>
            <person name="Young D."/>
            <person name="Pisabarro A."/>
            <person name="Eastwood D.C."/>
            <person name="Martin F."/>
            <person name="Cullen D."/>
            <person name="Grigoriev I.V."/>
            <person name="Hibbett D.S."/>
        </authorList>
    </citation>
    <scope>NUCLEOTIDE SEQUENCE [LARGE SCALE GENOMIC DNA]</scope>
    <source>
        <strain evidence="2 3">LYAD-421 SS1</strain>
    </source>
</reference>
<feature type="domain" description="Retrovirus-related Pol polyprotein from transposon TNT 1-94-like beta-barrel" evidence="1">
    <location>
        <begin position="2"/>
        <end position="75"/>
    </location>
</feature>
<dbReference type="Pfam" id="PF22936">
    <property type="entry name" value="Pol_BBD"/>
    <property type="match status" value="1"/>
</dbReference>
<protein>
    <recommendedName>
        <fullName evidence="1">Retrovirus-related Pol polyprotein from transposon TNT 1-94-like beta-barrel domain-containing protein</fullName>
    </recommendedName>
</protein>
<evidence type="ECO:0000259" key="1">
    <source>
        <dbReference type="Pfam" id="PF22936"/>
    </source>
</evidence>
<feature type="non-terminal residue" evidence="2">
    <location>
        <position position="86"/>
    </location>
</feature>